<evidence type="ECO:0000313" key="2">
    <source>
        <dbReference type="EMBL" id="RFF29993.1"/>
    </source>
</evidence>
<feature type="signal peptide" evidence="1">
    <location>
        <begin position="1"/>
        <end position="24"/>
    </location>
</feature>
<evidence type="ECO:0000256" key="1">
    <source>
        <dbReference type="SAM" id="SignalP"/>
    </source>
</evidence>
<protein>
    <submittedName>
        <fullName evidence="2">DUF2891 domain-containing protein</fullName>
    </submittedName>
</protein>
<proteinExistence type="predicted"/>
<dbReference type="AlphaFoldDB" id="A0A3E1K7R6"/>
<comment type="caution">
    <text evidence="2">The sequence shown here is derived from an EMBL/GenBank/DDBJ whole genome shotgun (WGS) entry which is preliminary data.</text>
</comment>
<dbReference type="Proteomes" id="UP000260351">
    <property type="component" value="Unassembled WGS sequence"/>
</dbReference>
<dbReference type="EMBL" id="QUZK01000040">
    <property type="protein sequence ID" value="RFF29993.1"/>
    <property type="molecule type" value="Genomic_DNA"/>
</dbReference>
<evidence type="ECO:0000313" key="3">
    <source>
        <dbReference type="Proteomes" id="UP000260351"/>
    </source>
</evidence>
<dbReference type="InterPro" id="IPR021365">
    <property type="entry name" value="DUF2891"/>
</dbReference>
<organism evidence="2 3">
    <name type="scientific">Wenzhouxiangella sediminis</name>
    <dbReference type="NCBI Taxonomy" id="1792836"/>
    <lineage>
        <taxon>Bacteria</taxon>
        <taxon>Pseudomonadati</taxon>
        <taxon>Pseudomonadota</taxon>
        <taxon>Gammaproteobacteria</taxon>
        <taxon>Chromatiales</taxon>
        <taxon>Wenzhouxiangellaceae</taxon>
        <taxon>Wenzhouxiangella</taxon>
    </lineage>
</organism>
<name>A0A3E1K7R6_9GAMM</name>
<dbReference type="OrthoDB" id="9779797at2"/>
<keyword evidence="1" id="KW-0732">Signal</keyword>
<reference evidence="2 3" key="1">
    <citation type="submission" date="2018-08" db="EMBL/GenBank/DDBJ databases">
        <title>Wenzhouxiangella salilacus sp. nov., a novel bacterium isolated from a saline lake in Xinjiang Province, China.</title>
        <authorList>
            <person name="Han S."/>
        </authorList>
    </citation>
    <scope>NUCLEOTIDE SEQUENCE [LARGE SCALE GENOMIC DNA]</scope>
    <source>
        <strain evidence="2 3">XDB06</strain>
    </source>
</reference>
<keyword evidence="3" id="KW-1185">Reference proteome</keyword>
<accession>A0A3E1K7R6</accession>
<dbReference type="Pfam" id="PF11199">
    <property type="entry name" value="DUF2891"/>
    <property type="match status" value="1"/>
</dbReference>
<feature type="chain" id="PRO_5017551330" evidence="1">
    <location>
        <begin position="25"/>
        <end position="365"/>
    </location>
</feature>
<sequence length="365" mass="40828">MHALARLSTLLLVTLMAAAPGHGAAQERLDADTAGRFAALALDCVDQEYPNLIHHVMTGDDDVGPPRELTPAFYGCFDWHSSVHGHWLLVRLTRLFPEADFAQTAREKLAANLTEAKLLAEAAYMAPEERDGFERPYGLAWLLQLATELDQWNDEQAKRWREWLRPVEEIAVRRLTEWIPKLHYPIRIGEHDQTAFAFGLVLDYARQVENEALASVVEDAALDFYRDDRDCPLAYEPSGHDFLSPCLAEADFMRRVMPADEFAAWLEGFLPQIGSDDWLPVAVVTDRSDGKLSHIDGLNLSRAWMLDGIAAGLPDDDPRREILQSAAARHAEAGLAGVSDKHYAGGHWLASFAVYLMSQRGIDDE</sequence>
<dbReference type="RefSeq" id="WP_116651023.1">
    <property type="nucleotide sequence ID" value="NZ_QUZK01000040.1"/>
</dbReference>
<gene>
    <name evidence="2" type="ORF">DZC52_10070</name>
</gene>